<protein>
    <submittedName>
        <fullName evidence="2">Uncharacterized membrane protein</fullName>
    </submittedName>
</protein>
<dbReference type="AlphaFoldDB" id="A0A1M5A1J9"/>
<keyword evidence="3" id="KW-1185">Reference proteome</keyword>
<accession>A0A1M5A1J9</accession>
<dbReference type="Proteomes" id="UP000184368">
    <property type="component" value="Unassembled WGS sequence"/>
</dbReference>
<evidence type="ECO:0000313" key="2">
    <source>
        <dbReference type="EMBL" id="SHF24230.1"/>
    </source>
</evidence>
<reference evidence="2 3" key="1">
    <citation type="submission" date="2016-11" db="EMBL/GenBank/DDBJ databases">
        <authorList>
            <person name="Jaros S."/>
            <person name="Januszkiewicz K."/>
            <person name="Wedrychowicz H."/>
        </authorList>
    </citation>
    <scope>NUCLEOTIDE SEQUENCE [LARGE SCALE GENOMIC DNA]</scope>
    <source>
        <strain evidence="2 3">DSM 26897</strain>
    </source>
</reference>
<proteinExistence type="predicted"/>
<gene>
    <name evidence="2" type="ORF">SAMN05444008_10681</name>
</gene>
<sequence length="118" mass="13010">METTVRNIAIHLSWVVELLGAVVIAVGLVQFLAGYLPAVLKRRSHLDNAVFRVRFGSTLTIALELLLAADILETAVAPTWDDIGKLAAIAAIRTTLNFFLEKELKEMEKRQAPGVEQQ</sequence>
<feature type="transmembrane region" description="Helical" evidence="1">
    <location>
        <begin position="12"/>
        <end position="36"/>
    </location>
</feature>
<dbReference type="InterPro" id="IPR012427">
    <property type="entry name" value="DUF1622"/>
</dbReference>
<dbReference type="Pfam" id="PF07784">
    <property type="entry name" value="DUF1622"/>
    <property type="match status" value="1"/>
</dbReference>
<evidence type="ECO:0000256" key="1">
    <source>
        <dbReference type="SAM" id="Phobius"/>
    </source>
</evidence>
<keyword evidence="1" id="KW-1133">Transmembrane helix</keyword>
<dbReference type="RefSeq" id="WP_073042274.1">
    <property type="nucleotide sequence ID" value="NZ_FQUO01000006.1"/>
</dbReference>
<evidence type="ECO:0000313" key="3">
    <source>
        <dbReference type="Proteomes" id="UP000184368"/>
    </source>
</evidence>
<name>A0A1M5A1J9_9BACT</name>
<dbReference type="EMBL" id="FQUO01000006">
    <property type="protein sequence ID" value="SHF24230.1"/>
    <property type="molecule type" value="Genomic_DNA"/>
</dbReference>
<dbReference type="PANTHER" id="PTHR38468">
    <property type="entry name" value="SLL0939 PROTEIN"/>
    <property type="match status" value="1"/>
</dbReference>
<organism evidence="2 3">
    <name type="scientific">Cnuella takakiae</name>
    <dbReference type="NCBI Taxonomy" id="1302690"/>
    <lineage>
        <taxon>Bacteria</taxon>
        <taxon>Pseudomonadati</taxon>
        <taxon>Bacteroidota</taxon>
        <taxon>Chitinophagia</taxon>
        <taxon>Chitinophagales</taxon>
        <taxon>Chitinophagaceae</taxon>
        <taxon>Cnuella</taxon>
    </lineage>
</organism>
<keyword evidence="1" id="KW-0472">Membrane</keyword>
<dbReference type="PANTHER" id="PTHR38468:SF1">
    <property type="entry name" value="SLL0939 PROTEIN"/>
    <property type="match status" value="1"/>
</dbReference>
<keyword evidence="1" id="KW-0812">Transmembrane</keyword>